<reference evidence="1 2" key="1">
    <citation type="journal article" date="2019" name="Commun. Biol.">
        <title>The bagworm genome reveals a unique fibroin gene that provides high tensile strength.</title>
        <authorList>
            <person name="Kono N."/>
            <person name="Nakamura H."/>
            <person name="Ohtoshi R."/>
            <person name="Tomita M."/>
            <person name="Numata K."/>
            <person name="Arakawa K."/>
        </authorList>
    </citation>
    <scope>NUCLEOTIDE SEQUENCE [LARGE SCALE GENOMIC DNA]</scope>
</reference>
<keyword evidence="2" id="KW-1185">Reference proteome</keyword>
<dbReference type="AlphaFoldDB" id="A0A4C1W685"/>
<name>A0A4C1W685_EUMVA</name>
<dbReference type="Proteomes" id="UP000299102">
    <property type="component" value="Unassembled WGS sequence"/>
</dbReference>
<proteinExistence type="predicted"/>
<dbReference type="EMBL" id="BGZK01000491">
    <property type="protein sequence ID" value="GBP46886.1"/>
    <property type="molecule type" value="Genomic_DNA"/>
</dbReference>
<accession>A0A4C1W685</accession>
<comment type="caution">
    <text evidence="1">The sequence shown here is derived from an EMBL/GenBank/DDBJ whole genome shotgun (WGS) entry which is preliminary data.</text>
</comment>
<protein>
    <submittedName>
        <fullName evidence="1">Uncharacterized protein</fullName>
    </submittedName>
</protein>
<organism evidence="1 2">
    <name type="scientific">Eumeta variegata</name>
    <name type="common">Bagworm moth</name>
    <name type="synonym">Eumeta japonica</name>
    <dbReference type="NCBI Taxonomy" id="151549"/>
    <lineage>
        <taxon>Eukaryota</taxon>
        <taxon>Metazoa</taxon>
        <taxon>Ecdysozoa</taxon>
        <taxon>Arthropoda</taxon>
        <taxon>Hexapoda</taxon>
        <taxon>Insecta</taxon>
        <taxon>Pterygota</taxon>
        <taxon>Neoptera</taxon>
        <taxon>Endopterygota</taxon>
        <taxon>Lepidoptera</taxon>
        <taxon>Glossata</taxon>
        <taxon>Ditrysia</taxon>
        <taxon>Tineoidea</taxon>
        <taxon>Psychidae</taxon>
        <taxon>Oiketicinae</taxon>
        <taxon>Eumeta</taxon>
    </lineage>
</organism>
<sequence length="75" mass="8480">MSFYKPQISQLSLSVRRGGTRRPHDSRVCAAWPSLCSANNLLIDCRTNYVKKKRLPPLIVPAHAPGYAQYAPWLL</sequence>
<gene>
    <name evidence="1" type="ORF">EVAR_37790_1</name>
</gene>
<evidence type="ECO:0000313" key="1">
    <source>
        <dbReference type="EMBL" id="GBP46886.1"/>
    </source>
</evidence>
<evidence type="ECO:0000313" key="2">
    <source>
        <dbReference type="Proteomes" id="UP000299102"/>
    </source>
</evidence>